<keyword evidence="3 9" id="KW-0732">Signal</keyword>
<keyword evidence="4 8" id="KW-1133">Transmembrane helix</keyword>
<dbReference type="Pfam" id="PF03388">
    <property type="entry name" value="Lectin_leg-like"/>
    <property type="match status" value="1"/>
</dbReference>
<dbReference type="InterPro" id="IPR013320">
    <property type="entry name" value="ConA-like_dom_sf"/>
</dbReference>
<dbReference type="OrthoDB" id="10265193at2759"/>
<dbReference type="GO" id="GO:0005793">
    <property type="term" value="C:endoplasmic reticulum-Golgi intermediate compartment"/>
    <property type="evidence" value="ECO:0007669"/>
    <property type="project" value="TreeGrafter"/>
</dbReference>
<dbReference type="Gene3D" id="2.60.120.200">
    <property type="match status" value="1"/>
</dbReference>
<dbReference type="OMA" id="THNINPH"/>
<protein>
    <recommendedName>
        <fullName evidence="10">L-type lectin-like domain-containing protein</fullName>
    </recommendedName>
</protein>
<evidence type="ECO:0000313" key="11">
    <source>
        <dbReference type="EMBL" id="SAM06942.1"/>
    </source>
</evidence>
<feature type="chain" id="PRO_5007900134" description="L-type lectin-like domain-containing protein" evidence="9">
    <location>
        <begin position="24"/>
        <end position="502"/>
    </location>
</feature>
<evidence type="ECO:0000313" key="12">
    <source>
        <dbReference type="Proteomes" id="UP000078561"/>
    </source>
</evidence>
<dbReference type="GO" id="GO:0006888">
    <property type="term" value="P:endoplasmic reticulum to Golgi vesicle-mediated transport"/>
    <property type="evidence" value="ECO:0007669"/>
    <property type="project" value="TreeGrafter"/>
</dbReference>
<organism evidence="11">
    <name type="scientific">Absidia glauca</name>
    <name type="common">Pin mould</name>
    <dbReference type="NCBI Taxonomy" id="4829"/>
    <lineage>
        <taxon>Eukaryota</taxon>
        <taxon>Fungi</taxon>
        <taxon>Fungi incertae sedis</taxon>
        <taxon>Mucoromycota</taxon>
        <taxon>Mucoromycotina</taxon>
        <taxon>Mucoromycetes</taxon>
        <taxon>Mucorales</taxon>
        <taxon>Cunninghamellaceae</taxon>
        <taxon>Absidia</taxon>
    </lineage>
</organism>
<evidence type="ECO:0000256" key="6">
    <source>
        <dbReference type="SAM" id="Coils"/>
    </source>
</evidence>
<evidence type="ECO:0000256" key="5">
    <source>
        <dbReference type="ARBA" id="ARBA00023136"/>
    </source>
</evidence>
<feature type="domain" description="L-type lectin-like" evidence="10">
    <location>
        <begin position="61"/>
        <end position="279"/>
    </location>
</feature>
<dbReference type="PANTHER" id="PTHR12223:SF28">
    <property type="entry name" value="LECTIN, MANNOSE BINDING 1 LIKE"/>
    <property type="match status" value="1"/>
</dbReference>
<proteinExistence type="predicted"/>
<keyword evidence="5 8" id="KW-0472">Membrane</keyword>
<accession>A0A168RHD6</accession>
<dbReference type="GO" id="GO:0000139">
    <property type="term" value="C:Golgi membrane"/>
    <property type="evidence" value="ECO:0007669"/>
    <property type="project" value="TreeGrafter"/>
</dbReference>
<feature type="compositionally biased region" description="Low complexity" evidence="7">
    <location>
        <begin position="35"/>
        <end position="47"/>
    </location>
</feature>
<keyword evidence="2 8" id="KW-0812">Transmembrane</keyword>
<evidence type="ECO:0000256" key="4">
    <source>
        <dbReference type="ARBA" id="ARBA00022989"/>
    </source>
</evidence>
<evidence type="ECO:0000256" key="7">
    <source>
        <dbReference type="SAM" id="MobiDB-lite"/>
    </source>
</evidence>
<reference evidence="11" key="1">
    <citation type="submission" date="2016-04" db="EMBL/GenBank/DDBJ databases">
        <authorList>
            <person name="Evans L.H."/>
            <person name="Alamgir A."/>
            <person name="Owens N."/>
            <person name="Weber N.D."/>
            <person name="Virtaneva K."/>
            <person name="Barbian K."/>
            <person name="Babar A."/>
            <person name="Rosenke K."/>
        </authorList>
    </citation>
    <scope>NUCLEOTIDE SEQUENCE [LARGE SCALE GENOMIC DNA]</scope>
    <source>
        <strain evidence="11">CBS 101.48</strain>
    </source>
</reference>
<evidence type="ECO:0000256" key="1">
    <source>
        <dbReference type="ARBA" id="ARBA00004479"/>
    </source>
</evidence>
<dbReference type="InterPro" id="IPR051136">
    <property type="entry name" value="Intracellular_Lectin-GPT"/>
</dbReference>
<dbReference type="PANTHER" id="PTHR12223">
    <property type="entry name" value="VESICULAR MANNOSE-BINDING LECTIN"/>
    <property type="match status" value="1"/>
</dbReference>
<comment type="subcellular location">
    <subcellularLocation>
        <location evidence="1">Membrane</location>
        <topology evidence="1">Single-pass type I membrane protein</topology>
    </subcellularLocation>
</comment>
<evidence type="ECO:0000256" key="9">
    <source>
        <dbReference type="SAM" id="SignalP"/>
    </source>
</evidence>
<sequence>MVLFTKQWTSGLLISCILLFGHAQAGIFSNRASNDDSSSSSSNNNNNNGGGATKEKSVVTQKMDYKLSFKIPYVYNGTIPFWSAGGDTITALDRIRITPSVPGTKGRIWSDLENNYEEWMVDMSFAISGNHLNGGRGMAFWYTQDKLPEGPIFGAKDQWKGLSIWFDSADPKTHAPSIMAFLNDGRFSFASAGVDPTKQALATCAIDYRNSNGYVKMLLTYKNRVLTLLLDPTSRGKNYRPCFRYTDIDLPTGYHFGLTAASHNPADDHDILSFETYQLNPPQKKMDHKRPLEEEKIKKGEEFQGLTAEQLKKIEETEYEIRRLREQSNEAPIEIEAAATMGVLFDTERRILETLQVTQLQIEALGAPTSQQVLSGSFVPKPAAGKQEAGGISADHLRTETQTILKRLEQQSNHNDQQLRTLKDTMSKMETLLQAMDNRMALQTNNLQGKLSEITKDSAEAKGTMSTLIKYILYACGLQGVVGLAIYLYWKLRVEKNEKKFL</sequence>
<dbReference type="InParanoid" id="A0A168RHD6"/>
<dbReference type="GO" id="GO:0005789">
    <property type="term" value="C:endoplasmic reticulum membrane"/>
    <property type="evidence" value="ECO:0007669"/>
    <property type="project" value="TreeGrafter"/>
</dbReference>
<keyword evidence="6" id="KW-0175">Coiled coil</keyword>
<dbReference type="Proteomes" id="UP000078561">
    <property type="component" value="Unassembled WGS sequence"/>
</dbReference>
<dbReference type="GO" id="GO:0005537">
    <property type="term" value="F:D-mannose binding"/>
    <property type="evidence" value="ECO:0007669"/>
    <property type="project" value="TreeGrafter"/>
</dbReference>
<feature type="signal peptide" evidence="9">
    <location>
        <begin position="1"/>
        <end position="23"/>
    </location>
</feature>
<dbReference type="InterPro" id="IPR005052">
    <property type="entry name" value="Lectin_leg"/>
</dbReference>
<evidence type="ECO:0000256" key="3">
    <source>
        <dbReference type="ARBA" id="ARBA00022729"/>
    </source>
</evidence>
<dbReference type="EMBL" id="LT554635">
    <property type="protein sequence ID" value="SAM06942.1"/>
    <property type="molecule type" value="Genomic_DNA"/>
</dbReference>
<feature type="transmembrane region" description="Helical" evidence="8">
    <location>
        <begin position="471"/>
        <end position="490"/>
    </location>
</feature>
<evidence type="ECO:0000259" key="10">
    <source>
        <dbReference type="PROSITE" id="PS51328"/>
    </source>
</evidence>
<feature type="region of interest" description="Disordered" evidence="7">
    <location>
        <begin position="31"/>
        <end position="55"/>
    </location>
</feature>
<dbReference type="STRING" id="4829.A0A168RHD6"/>
<keyword evidence="12" id="KW-1185">Reference proteome</keyword>
<name>A0A168RHD6_ABSGL</name>
<dbReference type="AlphaFoldDB" id="A0A168RHD6"/>
<dbReference type="SUPFAM" id="SSF49899">
    <property type="entry name" value="Concanavalin A-like lectins/glucanases"/>
    <property type="match status" value="1"/>
</dbReference>
<dbReference type="GO" id="GO:0030134">
    <property type="term" value="C:COPII-coated ER to Golgi transport vesicle"/>
    <property type="evidence" value="ECO:0007669"/>
    <property type="project" value="TreeGrafter"/>
</dbReference>
<feature type="coiled-coil region" evidence="6">
    <location>
        <begin position="405"/>
        <end position="439"/>
    </location>
</feature>
<evidence type="ECO:0000256" key="2">
    <source>
        <dbReference type="ARBA" id="ARBA00022692"/>
    </source>
</evidence>
<dbReference type="PROSITE" id="PS51328">
    <property type="entry name" value="L_LECTIN_LIKE"/>
    <property type="match status" value="1"/>
</dbReference>
<gene>
    <name evidence="11" type="primary">ABSGL_12581.1 scaffold 12955</name>
</gene>
<evidence type="ECO:0000256" key="8">
    <source>
        <dbReference type="SAM" id="Phobius"/>
    </source>
</evidence>